<dbReference type="AlphaFoldDB" id="A0A255XTX1"/>
<sequence>MFERPHHQAIAAVLRAVDADLIAEANCYFGGGTAITLLLGEYRQSWDIDFLCADLAGYRLLRNRIVDDIAPFVRPPIEQVGSLRKDQYGIRTRVRFGAAVIKLEIIFEARIPLQGGWEPALGVATLDRVSLYASKLLANADRGLDAGALSRDLIDLAMMVGTWGPIPPEAWERADHAYGDHVKKAYHAALRKLDDPAYFAHCCDQLSIAPAHREGLLDCLAAEAP</sequence>
<protein>
    <recommendedName>
        <fullName evidence="3">Nucleotidyl transferase AbiEii/AbiGii toxin family protein</fullName>
    </recommendedName>
</protein>
<gene>
    <name evidence="1" type="ORF">CHR90_06700</name>
</gene>
<dbReference type="RefSeq" id="WP_094408223.1">
    <property type="nucleotide sequence ID" value="NZ_BMJZ01000006.1"/>
</dbReference>
<evidence type="ECO:0000313" key="2">
    <source>
        <dbReference type="Proteomes" id="UP000216361"/>
    </source>
</evidence>
<dbReference type="Pfam" id="PF08843">
    <property type="entry name" value="AbiEii"/>
    <property type="match status" value="1"/>
</dbReference>
<organism evidence="1 2">
    <name type="scientific">Elstera cyanobacteriorum</name>
    <dbReference type="NCBI Taxonomy" id="2022747"/>
    <lineage>
        <taxon>Bacteria</taxon>
        <taxon>Pseudomonadati</taxon>
        <taxon>Pseudomonadota</taxon>
        <taxon>Alphaproteobacteria</taxon>
        <taxon>Rhodospirillales</taxon>
        <taxon>Rhodospirillaceae</taxon>
        <taxon>Elstera</taxon>
    </lineage>
</organism>
<dbReference type="Proteomes" id="UP000216361">
    <property type="component" value="Unassembled WGS sequence"/>
</dbReference>
<accession>A0A255XTX1</accession>
<evidence type="ECO:0000313" key="1">
    <source>
        <dbReference type="EMBL" id="OYQ19804.1"/>
    </source>
</evidence>
<dbReference type="InterPro" id="IPR014942">
    <property type="entry name" value="AbiEii"/>
</dbReference>
<dbReference type="EMBL" id="NOXS01000030">
    <property type="protein sequence ID" value="OYQ19804.1"/>
    <property type="molecule type" value="Genomic_DNA"/>
</dbReference>
<reference evidence="1 2" key="1">
    <citation type="submission" date="2017-07" db="EMBL/GenBank/DDBJ databases">
        <title>Elstera cyanobacteriorum sp. nov., a novel bacterium isolated from cyanobacterial aggregates in a eutrophic lake.</title>
        <authorList>
            <person name="Cai H."/>
        </authorList>
    </citation>
    <scope>NUCLEOTIDE SEQUENCE [LARGE SCALE GENOMIC DNA]</scope>
    <source>
        <strain evidence="1 2">TH019</strain>
    </source>
</reference>
<proteinExistence type="predicted"/>
<dbReference type="OrthoDB" id="5508069at2"/>
<comment type="caution">
    <text evidence="1">The sequence shown here is derived from an EMBL/GenBank/DDBJ whole genome shotgun (WGS) entry which is preliminary data.</text>
</comment>
<evidence type="ECO:0008006" key="3">
    <source>
        <dbReference type="Google" id="ProtNLM"/>
    </source>
</evidence>
<keyword evidence="2" id="KW-1185">Reference proteome</keyword>
<name>A0A255XTX1_9PROT</name>